<evidence type="ECO:0000313" key="3">
    <source>
        <dbReference type="Proteomes" id="UP000012062"/>
    </source>
</evidence>
<dbReference type="PANTHER" id="PTHR47163">
    <property type="entry name" value="DDE_TNP_IS1595 DOMAIN-CONTAINING PROTEIN"/>
    <property type="match status" value="1"/>
</dbReference>
<gene>
    <name evidence="2" type="ORF">MESS2_1270008</name>
</gene>
<dbReference type="Pfam" id="PF12760">
    <property type="entry name" value="Zn_ribbon_IS1595"/>
    <property type="match status" value="1"/>
</dbReference>
<dbReference type="InterPro" id="IPR024445">
    <property type="entry name" value="Tnp_ISXO2-like"/>
</dbReference>
<protein>
    <submittedName>
        <fullName evidence="2">Transposase</fullName>
    </submittedName>
</protein>
<name>M5EJR6_9HYPH</name>
<dbReference type="InterPro" id="IPR024442">
    <property type="entry name" value="Transposase_Zn_ribbon"/>
</dbReference>
<dbReference type="InterPro" id="IPR053164">
    <property type="entry name" value="IS1016-like_transposase"/>
</dbReference>
<feature type="domain" description="ISXO2-like transposase" evidence="1">
    <location>
        <begin position="131"/>
        <end position="284"/>
    </location>
</feature>
<dbReference type="OrthoDB" id="271821at2"/>
<dbReference type="STRING" id="1297569.MESS2_1270008"/>
<dbReference type="RefSeq" id="WP_008873296.1">
    <property type="nucleotide sequence ID" value="NZ_CAUM01000032.1"/>
</dbReference>
<dbReference type="SMART" id="SM01126">
    <property type="entry name" value="DDE_Tnp_IS1595"/>
    <property type="match status" value="1"/>
</dbReference>
<reference evidence="2 3" key="1">
    <citation type="submission" date="2013-02" db="EMBL/GenBank/DDBJ databases">
        <authorList>
            <person name="Genoscope - CEA"/>
        </authorList>
    </citation>
    <scope>NUCLEOTIDE SEQUENCE [LARGE SCALE GENOMIC DNA]</scope>
    <source>
        <strain evidence="2 3">STM 2683</strain>
    </source>
</reference>
<sequence>MVDLTAAIYHDADKAREHLEAIHWPHGPFCPHCGNANPERITKLAGKSTRPGVYKCNECRAPFSVTVGTVFERSKIGLHKWVLASHLYASSKKGMSAHQLHRMLGVTYKTAWFMAHRIREAMKEDVKSNGPLGGEGKTIEADETYYGRREDGYVSPLRRGQPYLKRKKPMKNAVIGLVERGGKARMFHVQHATKAAVRDILVRNADRQSTLYTDESALYPVTGKEFAKHDTVKHSAREYARGDTHTNTIESVFSVFKRGMVGVYQHCGEAHLHRYLAEFDFRYNRRTALNVSDTERSEDLLRNARDKRLIYRRIGEADHA</sequence>
<evidence type="ECO:0000259" key="1">
    <source>
        <dbReference type="SMART" id="SM01126"/>
    </source>
</evidence>
<dbReference type="AlphaFoldDB" id="M5EJR6"/>
<keyword evidence="3" id="KW-1185">Reference proteome</keyword>
<proteinExistence type="predicted"/>
<organism evidence="2 3">
    <name type="scientific">Mesorhizobium metallidurans STM 2683</name>
    <dbReference type="NCBI Taxonomy" id="1297569"/>
    <lineage>
        <taxon>Bacteria</taxon>
        <taxon>Pseudomonadati</taxon>
        <taxon>Pseudomonadota</taxon>
        <taxon>Alphaproteobacteria</taxon>
        <taxon>Hyphomicrobiales</taxon>
        <taxon>Phyllobacteriaceae</taxon>
        <taxon>Mesorhizobium</taxon>
    </lineage>
</organism>
<comment type="caution">
    <text evidence="2">The sequence shown here is derived from an EMBL/GenBank/DDBJ whole genome shotgun (WGS) entry which is preliminary data.</text>
</comment>
<dbReference type="NCBIfam" id="NF033547">
    <property type="entry name" value="transpos_IS1595"/>
    <property type="match status" value="1"/>
</dbReference>
<evidence type="ECO:0000313" key="2">
    <source>
        <dbReference type="EMBL" id="CCV04318.1"/>
    </source>
</evidence>
<dbReference type="Proteomes" id="UP000012062">
    <property type="component" value="Unassembled WGS sequence"/>
</dbReference>
<dbReference type="eggNOG" id="COG3677">
    <property type="taxonomic scope" value="Bacteria"/>
</dbReference>
<dbReference type="Pfam" id="PF12762">
    <property type="entry name" value="DDE_Tnp_IS1595"/>
    <property type="match status" value="1"/>
</dbReference>
<dbReference type="PANTHER" id="PTHR47163:SF2">
    <property type="entry name" value="SI:DKEY-17M8.2"/>
    <property type="match status" value="1"/>
</dbReference>
<dbReference type="EMBL" id="CAUM01000032">
    <property type="protein sequence ID" value="CCV04318.1"/>
    <property type="molecule type" value="Genomic_DNA"/>
</dbReference>
<accession>M5EJR6</accession>